<evidence type="ECO:0000313" key="17">
    <source>
        <dbReference type="Proteomes" id="UP000789342"/>
    </source>
</evidence>
<evidence type="ECO:0000256" key="1">
    <source>
        <dbReference type="ARBA" id="ARBA00004273"/>
    </source>
</evidence>
<reference evidence="16" key="1">
    <citation type="submission" date="2021-06" db="EMBL/GenBank/DDBJ databases">
        <authorList>
            <person name="Kallberg Y."/>
            <person name="Tangrot J."/>
            <person name="Rosling A."/>
        </authorList>
    </citation>
    <scope>NUCLEOTIDE SEQUENCE</scope>
    <source>
        <strain evidence="16">CL551</strain>
    </source>
</reference>
<dbReference type="Gene3D" id="6.10.140.880">
    <property type="match status" value="1"/>
</dbReference>
<evidence type="ECO:0000256" key="6">
    <source>
        <dbReference type="ARBA" id="ARBA00022792"/>
    </source>
</evidence>
<keyword evidence="8" id="KW-0406">Ion transport</keyword>
<dbReference type="EMBL" id="CAJVPV010000609">
    <property type="protein sequence ID" value="CAG8465484.1"/>
    <property type="molecule type" value="Genomic_DNA"/>
</dbReference>
<keyword evidence="10" id="KW-0472">Membrane</keyword>
<evidence type="ECO:0000256" key="5">
    <source>
        <dbReference type="ARBA" id="ARBA00022781"/>
    </source>
</evidence>
<dbReference type="Proteomes" id="UP000789342">
    <property type="component" value="Unassembled WGS sequence"/>
</dbReference>
<evidence type="ECO:0000256" key="3">
    <source>
        <dbReference type="ARBA" id="ARBA00016960"/>
    </source>
</evidence>
<dbReference type="GO" id="GO:0046933">
    <property type="term" value="F:proton-transporting ATP synthase activity, rotational mechanism"/>
    <property type="evidence" value="ECO:0007669"/>
    <property type="project" value="InterPro"/>
</dbReference>
<accession>A0A9N8VT65</accession>
<dbReference type="CDD" id="cd12152">
    <property type="entry name" value="F1-ATPase_delta"/>
    <property type="match status" value="1"/>
</dbReference>
<evidence type="ECO:0000256" key="12">
    <source>
        <dbReference type="ARBA" id="ARBA00023310"/>
    </source>
</evidence>
<evidence type="ECO:0000256" key="11">
    <source>
        <dbReference type="ARBA" id="ARBA00023196"/>
    </source>
</evidence>
<dbReference type="FunFam" id="2.60.15.10:FF:000003">
    <property type="entry name" value="ATP synthase subunit delta, mitochondrial"/>
    <property type="match status" value="1"/>
</dbReference>
<comment type="subcellular location">
    <subcellularLocation>
        <location evidence="1">Mitochondrion inner membrane</location>
    </subcellularLocation>
</comment>
<keyword evidence="11" id="KW-0139">CF(1)</keyword>
<evidence type="ECO:0000256" key="7">
    <source>
        <dbReference type="ARBA" id="ARBA00022946"/>
    </source>
</evidence>
<dbReference type="PANTHER" id="PTHR13822">
    <property type="entry name" value="ATP SYNTHASE DELTA/EPSILON CHAIN"/>
    <property type="match status" value="1"/>
</dbReference>
<keyword evidence="4" id="KW-0813">Transport</keyword>
<dbReference type="Gene3D" id="2.60.15.10">
    <property type="entry name" value="F0F1 ATP synthase delta/epsilon subunit, N-terminal"/>
    <property type="match status" value="1"/>
</dbReference>
<dbReference type="GO" id="GO:0045259">
    <property type="term" value="C:proton-transporting ATP synthase complex"/>
    <property type="evidence" value="ECO:0007669"/>
    <property type="project" value="UniProtKB-KW"/>
</dbReference>
<dbReference type="InterPro" id="IPR020546">
    <property type="entry name" value="ATP_synth_F1_dsu/esu_N"/>
</dbReference>
<dbReference type="OrthoDB" id="270171at2759"/>
<keyword evidence="9" id="KW-0496">Mitochondrion</keyword>
<keyword evidence="7" id="KW-0809">Transit peptide</keyword>
<feature type="domain" description="ATP synthase F1 complex delta/epsilon subunit N-terminal" evidence="14">
    <location>
        <begin position="33"/>
        <end position="104"/>
    </location>
</feature>
<sequence length="166" mass="18074">MNFFTRAARVAFRIKPYTPAARFYANEAPSNNLKFSFALPHQTIYQNADVQQVNISSTAGDMGILANHVPSIEQLKPGIIEVLENATTTKKFFVSGGFAIINSNSSLDINAVEAFPLEDFSIEAVRTGLAEAQRTVASNSSEEEKNIARIEVEVYEALQSALGKGS</sequence>
<evidence type="ECO:0000259" key="15">
    <source>
        <dbReference type="Pfam" id="PF21334"/>
    </source>
</evidence>
<keyword evidence="5" id="KW-0375">Hydrogen ion transport</keyword>
<keyword evidence="12" id="KW-0066">ATP synthesis</keyword>
<evidence type="ECO:0000256" key="13">
    <source>
        <dbReference type="ARBA" id="ARBA00031669"/>
    </source>
</evidence>
<proteinExistence type="inferred from homology"/>
<dbReference type="InterPro" id="IPR001469">
    <property type="entry name" value="ATP_synth_F1_dsu/esu"/>
</dbReference>
<comment type="similarity">
    <text evidence="2">Belongs to the ATPase epsilon chain family.</text>
</comment>
<evidence type="ECO:0000256" key="9">
    <source>
        <dbReference type="ARBA" id="ARBA00023128"/>
    </source>
</evidence>
<organism evidence="16 17">
    <name type="scientific">Acaulospora morrowiae</name>
    <dbReference type="NCBI Taxonomy" id="94023"/>
    <lineage>
        <taxon>Eukaryota</taxon>
        <taxon>Fungi</taxon>
        <taxon>Fungi incertae sedis</taxon>
        <taxon>Mucoromycota</taxon>
        <taxon>Glomeromycotina</taxon>
        <taxon>Glomeromycetes</taxon>
        <taxon>Diversisporales</taxon>
        <taxon>Acaulosporaceae</taxon>
        <taxon>Acaulospora</taxon>
    </lineage>
</organism>
<gene>
    <name evidence="16" type="ORF">AMORRO_LOCUS1608</name>
</gene>
<evidence type="ECO:0000256" key="8">
    <source>
        <dbReference type="ARBA" id="ARBA00023065"/>
    </source>
</evidence>
<keyword evidence="17" id="KW-1185">Reference proteome</keyword>
<dbReference type="AlphaFoldDB" id="A0A9N8VT65"/>
<comment type="caution">
    <text evidence="16">The sequence shown here is derived from an EMBL/GenBank/DDBJ whole genome shotgun (WGS) entry which is preliminary data.</text>
</comment>
<dbReference type="InterPro" id="IPR036771">
    <property type="entry name" value="ATPsynth_dsu/esu_N"/>
</dbReference>
<dbReference type="Pfam" id="PF02823">
    <property type="entry name" value="ATP-synt_DE_N"/>
    <property type="match status" value="1"/>
</dbReference>
<dbReference type="PANTHER" id="PTHR13822:SF7">
    <property type="entry name" value="ATP SYNTHASE SUBUNIT DELTA, MITOCHONDRIAL"/>
    <property type="match status" value="1"/>
</dbReference>
<protein>
    <recommendedName>
        <fullName evidence="3">ATP synthase subunit delta, mitochondrial</fullName>
    </recommendedName>
    <alternativeName>
        <fullName evidence="13">F-ATPase delta subunit</fullName>
    </alternativeName>
</protein>
<name>A0A9N8VT65_9GLOM</name>
<dbReference type="InterPro" id="IPR048938">
    <property type="entry name" value="ATPD_C_fung"/>
</dbReference>
<evidence type="ECO:0000256" key="10">
    <source>
        <dbReference type="ARBA" id="ARBA00023136"/>
    </source>
</evidence>
<evidence type="ECO:0000256" key="2">
    <source>
        <dbReference type="ARBA" id="ARBA00005712"/>
    </source>
</evidence>
<evidence type="ECO:0000256" key="4">
    <source>
        <dbReference type="ARBA" id="ARBA00022448"/>
    </source>
</evidence>
<feature type="domain" description="F1F0-ATP synthase subunit delta C-terminal" evidence="15">
    <location>
        <begin position="120"/>
        <end position="160"/>
    </location>
</feature>
<dbReference type="Pfam" id="PF21334">
    <property type="entry name" value="ATPD_C_fung"/>
    <property type="match status" value="1"/>
</dbReference>
<keyword evidence="6" id="KW-0999">Mitochondrion inner membrane</keyword>
<dbReference type="SUPFAM" id="SSF51344">
    <property type="entry name" value="Epsilon subunit of F1F0-ATP synthase N-terminal domain"/>
    <property type="match status" value="1"/>
</dbReference>
<evidence type="ECO:0000259" key="14">
    <source>
        <dbReference type="Pfam" id="PF02823"/>
    </source>
</evidence>
<dbReference type="HAMAP" id="MF_00530">
    <property type="entry name" value="ATP_synth_epsil_bac"/>
    <property type="match status" value="1"/>
</dbReference>
<evidence type="ECO:0000313" key="16">
    <source>
        <dbReference type="EMBL" id="CAG8465484.1"/>
    </source>
</evidence>
<dbReference type="GO" id="GO:0005743">
    <property type="term" value="C:mitochondrial inner membrane"/>
    <property type="evidence" value="ECO:0007669"/>
    <property type="project" value="UniProtKB-SubCell"/>
</dbReference>